<evidence type="ECO:0000256" key="1">
    <source>
        <dbReference type="SAM" id="MobiDB-lite"/>
    </source>
</evidence>
<dbReference type="AlphaFoldDB" id="A0AA85JYG8"/>
<dbReference type="Proteomes" id="UP000050795">
    <property type="component" value="Unassembled WGS sequence"/>
</dbReference>
<dbReference type="CDD" id="cd23794">
    <property type="entry name" value="UBCc_UBE2F_UBE2M"/>
    <property type="match status" value="1"/>
</dbReference>
<accession>A0AA85JYG8</accession>
<sequence length="658" mass="76737">MYKVIWRQFSELICGIERETDGQATITSWEDNNVDNDDSRNNSGLDEFQFHVKICPKDGPYAHAEFEFEIIVRFERYGEMPAVRCLSHIYHPNIEDYDNGGGVCLNLFHNWNIEMGLKAIIDGLLFLFSEPNEEDPINERFIIPPGCTFEDAVTESLQGGSYLHYSGPPNRPWCKWYEEQMKNKRKSLIVPTETNKICENLKENIDDHYEHNHHHHDYPGKLGLLNNQDEYESTSDKQKESSIVEENDTLTSSFISSSSSSLSSAVSLPHAEKNPTHQSNLFNTRQLSNHQSFSTIIWKEISIISVDIDDLTEITYHFIETCNFEWNKHCEKVYYGHLNIGIPDIFTTDIYQKSVYQSISLKSKCTENIQNNVNAQFDHFNSNDNNKDNGRSVISTISKAVFTNESMYVRSIVPMKWIYYTTRWSNYLVPGRQLTENFLKPNWASPYRRASSRQLFEDLHRYILNVEWPHASQIFILDPLALSPFSPIALRIIYDHNEPKAEKWIYVYEWLSPWYSVNKFTISQNRNRYPGIAIICWLAYITNWINYLSRYEINHTQLGYSRPGTTIFSRAWRFTEPIGTCYIFSHSLTCGQIAIFDGWILWLSGLVMQQITSISLKLLDYINKKYRKYTPPCRLSSTKDPLKGCTTSMYVFTDVDEI</sequence>
<proteinExistence type="predicted"/>
<protein>
    <recommendedName>
        <fullName evidence="2">UBC core domain-containing protein</fullName>
    </recommendedName>
</protein>
<dbReference type="SMART" id="SM00212">
    <property type="entry name" value="UBCc"/>
    <property type="match status" value="1"/>
</dbReference>
<evidence type="ECO:0000259" key="2">
    <source>
        <dbReference type="Pfam" id="PF00179"/>
    </source>
</evidence>
<evidence type="ECO:0000313" key="3">
    <source>
        <dbReference type="Proteomes" id="UP000050795"/>
    </source>
</evidence>
<reference evidence="3" key="1">
    <citation type="submission" date="2022-06" db="EMBL/GenBank/DDBJ databases">
        <authorList>
            <person name="Berger JAMES D."/>
            <person name="Berger JAMES D."/>
        </authorList>
    </citation>
    <scope>NUCLEOTIDE SEQUENCE [LARGE SCALE GENOMIC DNA]</scope>
</reference>
<name>A0AA85JYG8_TRIRE</name>
<dbReference type="Gene3D" id="3.10.110.10">
    <property type="entry name" value="Ubiquitin Conjugating Enzyme"/>
    <property type="match status" value="1"/>
</dbReference>
<dbReference type="InterPro" id="IPR000608">
    <property type="entry name" value="UBC"/>
</dbReference>
<feature type="domain" description="UBC core" evidence="2">
    <location>
        <begin position="42"/>
        <end position="140"/>
    </location>
</feature>
<feature type="region of interest" description="Disordered" evidence="1">
    <location>
        <begin position="210"/>
        <end position="244"/>
    </location>
</feature>
<reference evidence="4" key="2">
    <citation type="submission" date="2023-11" db="UniProtKB">
        <authorList>
            <consortium name="WormBaseParasite"/>
        </authorList>
    </citation>
    <scope>IDENTIFICATION</scope>
</reference>
<evidence type="ECO:0000313" key="4">
    <source>
        <dbReference type="WBParaSite" id="TREG1_49910.1"/>
    </source>
</evidence>
<dbReference type="SUPFAM" id="SSF54495">
    <property type="entry name" value="UBC-like"/>
    <property type="match status" value="1"/>
</dbReference>
<dbReference type="WBParaSite" id="TREG1_49910.1">
    <property type="protein sequence ID" value="TREG1_49910.1"/>
    <property type="gene ID" value="TREG1_49910"/>
</dbReference>
<dbReference type="Pfam" id="PF00179">
    <property type="entry name" value="UQ_con"/>
    <property type="match status" value="1"/>
</dbReference>
<organism evidence="3 4">
    <name type="scientific">Trichobilharzia regenti</name>
    <name type="common">Nasal bird schistosome</name>
    <dbReference type="NCBI Taxonomy" id="157069"/>
    <lineage>
        <taxon>Eukaryota</taxon>
        <taxon>Metazoa</taxon>
        <taxon>Spiralia</taxon>
        <taxon>Lophotrochozoa</taxon>
        <taxon>Platyhelminthes</taxon>
        <taxon>Trematoda</taxon>
        <taxon>Digenea</taxon>
        <taxon>Strigeidida</taxon>
        <taxon>Schistosomatoidea</taxon>
        <taxon>Schistosomatidae</taxon>
        <taxon>Trichobilharzia</taxon>
    </lineage>
</organism>
<keyword evidence="3" id="KW-1185">Reference proteome</keyword>
<dbReference type="InterPro" id="IPR016135">
    <property type="entry name" value="UBQ-conjugating_enzyme/RWD"/>
</dbReference>